<dbReference type="RefSeq" id="WP_418890861.1">
    <property type="nucleotide sequence ID" value="NZ_JBEUWX010000002.1"/>
</dbReference>
<evidence type="ECO:0000313" key="2">
    <source>
        <dbReference type="EMBL" id="MFA9949752.1"/>
    </source>
</evidence>
<dbReference type="EMBL" id="JBEUWX010000002">
    <property type="protein sequence ID" value="MFA9949752.1"/>
    <property type="molecule type" value="Genomic_DNA"/>
</dbReference>
<evidence type="ECO:0008006" key="4">
    <source>
        <dbReference type="Google" id="ProtNLM"/>
    </source>
</evidence>
<keyword evidence="3" id="KW-1185">Reference proteome</keyword>
<keyword evidence="1" id="KW-0472">Membrane</keyword>
<feature type="transmembrane region" description="Helical" evidence="1">
    <location>
        <begin position="66"/>
        <end position="92"/>
    </location>
</feature>
<evidence type="ECO:0000313" key="3">
    <source>
        <dbReference type="Proteomes" id="UP001574673"/>
    </source>
</evidence>
<feature type="transmembrane region" description="Helical" evidence="1">
    <location>
        <begin position="12"/>
        <end position="36"/>
    </location>
</feature>
<proteinExistence type="predicted"/>
<keyword evidence="1" id="KW-0812">Transmembrane</keyword>
<protein>
    <recommendedName>
        <fullName evidence="4">ResB-like domain-containing protein</fullName>
    </recommendedName>
</protein>
<feature type="transmembrane region" description="Helical" evidence="1">
    <location>
        <begin position="112"/>
        <end position="131"/>
    </location>
</feature>
<gene>
    <name evidence="2" type="ORF">ABCS64_05315</name>
</gene>
<accession>A0ABV4UDW3</accession>
<comment type="caution">
    <text evidence="2">The sequence shown here is derived from an EMBL/GenBank/DDBJ whole genome shotgun (WGS) entry which is preliminary data.</text>
</comment>
<evidence type="ECO:0000256" key="1">
    <source>
        <dbReference type="SAM" id="Phobius"/>
    </source>
</evidence>
<feature type="transmembrane region" description="Helical" evidence="1">
    <location>
        <begin position="239"/>
        <end position="257"/>
    </location>
</feature>
<name>A0ABV4UDW3_9RHOO</name>
<keyword evidence="1" id="KW-1133">Transmembrane helix</keyword>
<reference evidence="3" key="1">
    <citation type="submission" date="2024-06" db="EMBL/GenBank/DDBJ databases">
        <title>Radixoralia hellwigii gen. nov., sp nov., isolated from a root canal in the human oral cavity.</title>
        <authorList>
            <person name="Bartsch S."/>
            <person name="Wittmer A."/>
            <person name="Schulz A.-K."/>
            <person name="Neumann-Schaal M."/>
            <person name="Wolf J."/>
            <person name="Gronow S."/>
            <person name="Tennert C."/>
            <person name="Haecker G."/>
            <person name="Cieplik F."/>
            <person name="Al-Ahmad A."/>
        </authorList>
    </citation>
    <scope>NUCLEOTIDE SEQUENCE [LARGE SCALE GENOMIC DNA]</scope>
    <source>
        <strain evidence="3">Wk13</strain>
    </source>
</reference>
<sequence length="263" mass="29810">MSALLLRCWRALGNIRITVIVCFLLTANLGLGYFSLRNNLELFVPMSNLGLSRWINTYGVANPRHAAWFFAMIILLGTLSINTFVCTTERVFQILARRYPVRELPFHFAPHLMHYAVLIILGGYLCSYLFATSDTGHALRPGQMLRLENGRVTLRFIDFKPEILRSKRVDSFDGYVIRPNAQLTVNDGGHEYLAVLNFNAPLRVAGYGIYLSEFQPRRPGGGMGRSYINLTVRRDPSAVIYRFGMAVFVLGLGLYVFGRKFSK</sequence>
<dbReference type="Proteomes" id="UP001574673">
    <property type="component" value="Unassembled WGS sequence"/>
</dbReference>
<organism evidence="2 3">
    <name type="scientific">Dentiradicibacter hellwigii</name>
    <dbReference type="NCBI Taxonomy" id="3149053"/>
    <lineage>
        <taxon>Bacteria</taxon>
        <taxon>Pseudomonadati</taxon>
        <taxon>Pseudomonadota</taxon>
        <taxon>Betaproteobacteria</taxon>
        <taxon>Rhodocyclales</taxon>
        <taxon>Rhodocyclaceae</taxon>
        <taxon>Dentiradicibacter</taxon>
    </lineage>
</organism>